<feature type="non-terminal residue" evidence="1">
    <location>
        <position position="1"/>
    </location>
</feature>
<comment type="caution">
    <text evidence="1">The sequence shown here is derived from an EMBL/GenBank/DDBJ whole genome shotgun (WGS) entry which is preliminary data.</text>
</comment>
<gene>
    <name evidence="1" type="ORF">BDN70DRAFT_787482</name>
</gene>
<proteinExistence type="predicted"/>
<dbReference type="Proteomes" id="UP000807469">
    <property type="component" value="Unassembled WGS sequence"/>
</dbReference>
<keyword evidence="2" id="KW-1185">Reference proteome</keyword>
<dbReference type="AlphaFoldDB" id="A0A9P5Z247"/>
<protein>
    <recommendedName>
        <fullName evidence="3">Protein kinase domain-containing protein</fullName>
    </recommendedName>
</protein>
<feature type="non-terminal residue" evidence="1">
    <location>
        <position position="86"/>
    </location>
</feature>
<organism evidence="1 2">
    <name type="scientific">Pholiota conissans</name>
    <dbReference type="NCBI Taxonomy" id="109636"/>
    <lineage>
        <taxon>Eukaryota</taxon>
        <taxon>Fungi</taxon>
        <taxon>Dikarya</taxon>
        <taxon>Basidiomycota</taxon>
        <taxon>Agaricomycotina</taxon>
        <taxon>Agaricomycetes</taxon>
        <taxon>Agaricomycetidae</taxon>
        <taxon>Agaricales</taxon>
        <taxon>Agaricineae</taxon>
        <taxon>Strophariaceae</taxon>
        <taxon>Pholiota</taxon>
    </lineage>
</organism>
<reference evidence="1" key="1">
    <citation type="submission" date="2020-11" db="EMBL/GenBank/DDBJ databases">
        <authorList>
            <consortium name="DOE Joint Genome Institute"/>
            <person name="Ahrendt S."/>
            <person name="Riley R."/>
            <person name="Andreopoulos W."/>
            <person name="Labutti K."/>
            <person name="Pangilinan J."/>
            <person name="Ruiz-Duenas F.J."/>
            <person name="Barrasa J.M."/>
            <person name="Sanchez-Garcia M."/>
            <person name="Camarero S."/>
            <person name="Miyauchi S."/>
            <person name="Serrano A."/>
            <person name="Linde D."/>
            <person name="Babiker R."/>
            <person name="Drula E."/>
            <person name="Ayuso-Fernandez I."/>
            <person name="Pacheco R."/>
            <person name="Padilla G."/>
            <person name="Ferreira P."/>
            <person name="Barriuso J."/>
            <person name="Kellner H."/>
            <person name="Castanera R."/>
            <person name="Alfaro M."/>
            <person name="Ramirez L."/>
            <person name="Pisabarro A.G."/>
            <person name="Kuo A."/>
            <person name="Tritt A."/>
            <person name="Lipzen A."/>
            <person name="He G."/>
            <person name="Yan M."/>
            <person name="Ng V."/>
            <person name="Cullen D."/>
            <person name="Martin F."/>
            <person name="Rosso M.-N."/>
            <person name="Henrissat B."/>
            <person name="Hibbett D."/>
            <person name="Martinez A.T."/>
            <person name="Grigoriev I.V."/>
        </authorList>
    </citation>
    <scope>NUCLEOTIDE SEQUENCE</scope>
    <source>
        <strain evidence="1">CIRM-BRFM 674</strain>
    </source>
</reference>
<accession>A0A9P5Z247</accession>
<evidence type="ECO:0008006" key="3">
    <source>
        <dbReference type="Google" id="ProtNLM"/>
    </source>
</evidence>
<evidence type="ECO:0000313" key="1">
    <source>
        <dbReference type="EMBL" id="KAF9479777.1"/>
    </source>
</evidence>
<sequence length="86" mass="9696">THIIGQVRNIPEMSETVPYDPFKVDVYQLGKASQGLIDQHGGVEFLEPLCEAMTRADPEKRPTETEACQLLETMLSFTEADMNKRV</sequence>
<dbReference type="OrthoDB" id="5987198at2759"/>
<dbReference type="EMBL" id="MU155206">
    <property type="protein sequence ID" value="KAF9479777.1"/>
    <property type="molecule type" value="Genomic_DNA"/>
</dbReference>
<name>A0A9P5Z247_9AGAR</name>
<evidence type="ECO:0000313" key="2">
    <source>
        <dbReference type="Proteomes" id="UP000807469"/>
    </source>
</evidence>